<evidence type="ECO:0000313" key="2">
    <source>
        <dbReference type="WBParaSite" id="JU765_v2.g13621.t1"/>
    </source>
</evidence>
<reference evidence="2" key="1">
    <citation type="submission" date="2022-11" db="UniProtKB">
        <authorList>
            <consortium name="WormBaseParasite"/>
        </authorList>
    </citation>
    <scope>IDENTIFICATION</scope>
</reference>
<evidence type="ECO:0000313" key="1">
    <source>
        <dbReference type="Proteomes" id="UP000887576"/>
    </source>
</evidence>
<proteinExistence type="predicted"/>
<organism evidence="1 2">
    <name type="scientific">Panagrolaimus sp. JU765</name>
    <dbReference type="NCBI Taxonomy" id="591449"/>
    <lineage>
        <taxon>Eukaryota</taxon>
        <taxon>Metazoa</taxon>
        <taxon>Ecdysozoa</taxon>
        <taxon>Nematoda</taxon>
        <taxon>Chromadorea</taxon>
        <taxon>Rhabditida</taxon>
        <taxon>Tylenchina</taxon>
        <taxon>Panagrolaimomorpha</taxon>
        <taxon>Panagrolaimoidea</taxon>
        <taxon>Panagrolaimidae</taxon>
        <taxon>Panagrolaimus</taxon>
    </lineage>
</organism>
<name>A0AC34Q744_9BILA</name>
<accession>A0AC34Q744</accession>
<sequence length="301" mass="33396">MGKSDVTKQEMEDACRMANAHEFIVKLENGYDTKIGDGGIRLSGGQKQRLAIARALIRKPRILLLDEATSALDTESERVVQDALDQASSGRTTITVAHRLSTVKNADKIIVFESGRIIEQGTHEQLFSNLNGFYRQLVLSQQINADVEEEFDTIEHEIQQASSPRTRISTLSSETPVSHQADDQTEQLLMDNTVKPAGIRQILKYADMKLFFCGLVLSLMRGCSWPVFAVLYGFVFKVMSNPEHSTAEKMLYIAAGGYFALGILSGLSTWLSGNILGIVGEKLNVRLRMAVYKVGFPSEFQ</sequence>
<dbReference type="WBParaSite" id="JU765_v2.g13621.t1">
    <property type="protein sequence ID" value="JU765_v2.g13621.t1"/>
    <property type="gene ID" value="JU765_v2.g13621"/>
</dbReference>
<protein>
    <submittedName>
        <fullName evidence="2">ABC transmembrane type-1 domain-containing protein</fullName>
    </submittedName>
</protein>
<dbReference type="Proteomes" id="UP000887576">
    <property type="component" value="Unplaced"/>
</dbReference>